<dbReference type="Gene3D" id="3.10.105.10">
    <property type="entry name" value="Dipeptide-binding Protein, Domain 3"/>
    <property type="match status" value="1"/>
</dbReference>
<evidence type="ECO:0000313" key="8">
    <source>
        <dbReference type="EMBL" id="MDF1587131.1"/>
    </source>
</evidence>
<evidence type="ECO:0000259" key="7">
    <source>
        <dbReference type="Pfam" id="PF00496"/>
    </source>
</evidence>
<evidence type="ECO:0000256" key="1">
    <source>
        <dbReference type="ARBA" id="ARBA00004418"/>
    </source>
</evidence>
<keyword evidence="9" id="KW-1185">Reference proteome</keyword>
<feature type="signal peptide" evidence="6">
    <location>
        <begin position="1"/>
        <end position="24"/>
    </location>
</feature>
<dbReference type="Proteomes" id="UP001301140">
    <property type="component" value="Unassembled WGS sequence"/>
</dbReference>
<dbReference type="InterPro" id="IPR000914">
    <property type="entry name" value="SBP_5_dom"/>
</dbReference>
<accession>A0AAP3XSC1</accession>
<evidence type="ECO:0000256" key="2">
    <source>
        <dbReference type="ARBA" id="ARBA00005695"/>
    </source>
</evidence>
<dbReference type="EMBL" id="JARGEQ010000126">
    <property type="protein sequence ID" value="MDF1587131.1"/>
    <property type="molecule type" value="Genomic_DNA"/>
</dbReference>
<dbReference type="CDD" id="cd08498">
    <property type="entry name" value="PBP2_NikA_DppA_OppA_like_2"/>
    <property type="match status" value="1"/>
</dbReference>
<evidence type="ECO:0000313" key="9">
    <source>
        <dbReference type="Proteomes" id="UP001301140"/>
    </source>
</evidence>
<feature type="domain" description="Solute-binding protein family 5" evidence="7">
    <location>
        <begin position="68"/>
        <end position="446"/>
    </location>
</feature>
<dbReference type="GO" id="GO:0015833">
    <property type="term" value="P:peptide transport"/>
    <property type="evidence" value="ECO:0007669"/>
    <property type="project" value="TreeGrafter"/>
</dbReference>
<reference evidence="8 9" key="1">
    <citation type="submission" date="2023-03" db="EMBL/GenBank/DDBJ databases">
        <title>YIM 152171 draft genome.</title>
        <authorList>
            <person name="Yang Z."/>
        </authorList>
    </citation>
    <scope>NUCLEOTIDE SEQUENCE [LARGE SCALE GENOMIC DNA]</scope>
    <source>
        <strain evidence="8 9">YIM 152171</strain>
    </source>
</reference>
<dbReference type="RefSeq" id="WP_327789552.1">
    <property type="nucleotide sequence ID" value="NZ_JARGEQ010000126.1"/>
</dbReference>
<sequence length="533" mass="58742">MTGRLATALLTGAAITVLAGGAQAETLTIGTAAEPSALDPHFHNLGPNNETRRHIFQSLVDTDAAQRLEPGLAESWKAVDDTTWEFKLRKGVKWTDGKDFTAQDVIWTLCRIPNVKDSPSSFTIYTKAVADAQAPDPHTLIVKTDSPYPLVPTEFSTWGVIQAPEDAQDLKFKKDGCEYAGEWPKTEDFNAGKQVGTGPFKLERYTKGDRIVLSRNETYWGEQPAWDEVVFRPITSPAPRVAALLSGDVDMIDSPPIQDLERLRSDASIEVAQGLSNRVIYLHMDQHDETPGVKGTDGKNPMQDKRVREALSKAINREAIVERIMGGVAEPAAQLLPESMFGSDPELKVTAYDPEGAKKLLAEAGYPDGFELVIGTPNDRYMNDEKVAQAVAQFFTRVGIKTSIDASTAPVFFKRRNAVDFTMYLAGWGAATGEMSSPLKSLAATPDKSRGYGTTNPGEYSNPEMDKLLTEALQTVDDEKREELLRAASRTVMNDYGIIPLHYEVTPWAFRKGLSYEPRADQYTLAMYVKPVN</sequence>
<dbReference type="AlphaFoldDB" id="A0AAP3XSC1"/>
<feature type="chain" id="PRO_5042863458" evidence="6">
    <location>
        <begin position="25"/>
        <end position="533"/>
    </location>
</feature>
<dbReference type="Gene3D" id="3.90.76.10">
    <property type="entry name" value="Dipeptide-binding Protein, Domain 1"/>
    <property type="match status" value="1"/>
</dbReference>
<comment type="similarity">
    <text evidence="2">Belongs to the bacterial solute-binding protein 5 family.</text>
</comment>
<proteinExistence type="inferred from homology"/>
<dbReference type="PROSITE" id="PS01040">
    <property type="entry name" value="SBP_BACTERIAL_5"/>
    <property type="match status" value="1"/>
</dbReference>
<evidence type="ECO:0000256" key="5">
    <source>
        <dbReference type="SAM" id="MobiDB-lite"/>
    </source>
</evidence>
<dbReference type="InterPro" id="IPR039424">
    <property type="entry name" value="SBP_5"/>
</dbReference>
<evidence type="ECO:0000256" key="6">
    <source>
        <dbReference type="SAM" id="SignalP"/>
    </source>
</evidence>
<protein>
    <submittedName>
        <fullName evidence="8">ABC transporter substrate-binding protein</fullName>
    </submittedName>
</protein>
<dbReference type="Pfam" id="PF00496">
    <property type="entry name" value="SBP_bac_5"/>
    <property type="match status" value="1"/>
</dbReference>
<gene>
    <name evidence="8" type="ORF">PZ740_12160</name>
</gene>
<comment type="subcellular location">
    <subcellularLocation>
        <location evidence="1">Periplasm</location>
    </subcellularLocation>
</comment>
<dbReference type="SUPFAM" id="SSF53850">
    <property type="entry name" value="Periplasmic binding protein-like II"/>
    <property type="match status" value="1"/>
</dbReference>
<organism evidence="8 9">
    <name type="scientific">Marinimicrococcus flavescens</name>
    <dbReference type="NCBI Taxonomy" id="3031815"/>
    <lineage>
        <taxon>Bacteria</taxon>
        <taxon>Pseudomonadati</taxon>
        <taxon>Pseudomonadota</taxon>
        <taxon>Alphaproteobacteria</taxon>
        <taxon>Geminicoccales</taxon>
        <taxon>Geminicoccaceae</taxon>
        <taxon>Marinimicrococcus</taxon>
    </lineage>
</organism>
<keyword evidence="3" id="KW-0813">Transport</keyword>
<dbReference type="InterPro" id="IPR023765">
    <property type="entry name" value="SBP_5_CS"/>
</dbReference>
<dbReference type="GO" id="GO:0030288">
    <property type="term" value="C:outer membrane-bounded periplasmic space"/>
    <property type="evidence" value="ECO:0007669"/>
    <property type="project" value="UniProtKB-ARBA"/>
</dbReference>
<dbReference type="GO" id="GO:1904680">
    <property type="term" value="F:peptide transmembrane transporter activity"/>
    <property type="evidence" value="ECO:0007669"/>
    <property type="project" value="TreeGrafter"/>
</dbReference>
<dbReference type="PANTHER" id="PTHR30290:SF9">
    <property type="entry name" value="OLIGOPEPTIDE-BINDING PROTEIN APPA"/>
    <property type="match status" value="1"/>
</dbReference>
<name>A0AAP3XSC1_9PROT</name>
<evidence type="ECO:0000256" key="4">
    <source>
        <dbReference type="ARBA" id="ARBA00022729"/>
    </source>
</evidence>
<comment type="caution">
    <text evidence="8">The sequence shown here is derived from an EMBL/GenBank/DDBJ whole genome shotgun (WGS) entry which is preliminary data.</text>
</comment>
<keyword evidence="4 6" id="KW-0732">Signal</keyword>
<dbReference type="PIRSF" id="PIRSF002741">
    <property type="entry name" value="MppA"/>
    <property type="match status" value="1"/>
</dbReference>
<dbReference type="GO" id="GO:0043190">
    <property type="term" value="C:ATP-binding cassette (ABC) transporter complex"/>
    <property type="evidence" value="ECO:0007669"/>
    <property type="project" value="InterPro"/>
</dbReference>
<dbReference type="Gene3D" id="3.40.190.10">
    <property type="entry name" value="Periplasmic binding protein-like II"/>
    <property type="match status" value="1"/>
</dbReference>
<evidence type="ECO:0000256" key="3">
    <source>
        <dbReference type="ARBA" id="ARBA00022448"/>
    </source>
</evidence>
<dbReference type="InterPro" id="IPR030678">
    <property type="entry name" value="Peptide/Ni-bd"/>
</dbReference>
<feature type="region of interest" description="Disordered" evidence="5">
    <location>
        <begin position="441"/>
        <end position="463"/>
    </location>
</feature>
<dbReference type="PANTHER" id="PTHR30290">
    <property type="entry name" value="PERIPLASMIC BINDING COMPONENT OF ABC TRANSPORTER"/>
    <property type="match status" value="1"/>
</dbReference>